<evidence type="ECO:0000256" key="1">
    <source>
        <dbReference type="ARBA" id="ARBA00023015"/>
    </source>
</evidence>
<evidence type="ECO:0000256" key="3">
    <source>
        <dbReference type="ARBA" id="ARBA00023163"/>
    </source>
</evidence>
<evidence type="ECO:0000313" key="7">
    <source>
        <dbReference type="Proteomes" id="UP001156691"/>
    </source>
</evidence>
<gene>
    <name evidence="6" type="ORF">GCM10010862_26580</name>
</gene>
<evidence type="ECO:0000313" key="6">
    <source>
        <dbReference type="EMBL" id="GLQ55399.1"/>
    </source>
</evidence>
<dbReference type="SMART" id="SM00895">
    <property type="entry name" value="FCD"/>
    <property type="match status" value="1"/>
</dbReference>
<dbReference type="SUPFAM" id="SSF46785">
    <property type="entry name" value="Winged helix' DNA-binding domain"/>
    <property type="match status" value="1"/>
</dbReference>
<evidence type="ECO:0000259" key="5">
    <source>
        <dbReference type="PROSITE" id="PS50949"/>
    </source>
</evidence>
<accession>A0ABQ5W6B7</accession>
<dbReference type="InterPro" id="IPR036388">
    <property type="entry name" value="WH-like_DNA-bd_sf"/>
</dbReference>
<dbReference type="RefSeq" id="WP_284340810.1">
    <property type="nucleotide sequence ID" value="NZ_BSNS01000011.1"/>
</dbReference>
<dbReference type="Proteomes" id="UP001156691">
    <property type="component" value="Unassembled WGS sequence"/>
</dbReference>
<reference evidence="7" key="1">
    <citation type="journal article" date="2019" name="Int. J. Syst. Evol. Microbiol.">
        <title>The Global Catalogue of Microorganisms (GCM) 10K type strain sequencing project: providing services to taxonomists for standard genome sequencing and annotation.</title>
        <authorList>
            <consortium name="The Broad Institute Genomics Platform"/>
            <consortium name="The Broad Institute Genome Sequencing Center for Infectious Disease"/>
            <person name="Wu L."/>
            <person name="Ma J."/>
        </authorList>
    </citation>
    <scope>NUCLEOTIDE SEQUENCE [LARGE SCALE GENOMIC DNA]</scope>
    <source>
        <strain evidence="7">NBRC 112416</strain>
    </source>
</reference>
<feature type="region of interest" description="Disordered" evidence="4">
    <location>
        <begin position="1"/>
        <end position="23"/>
    </location>
</feature>
<keyword evidence="2" id="KW-0238">DNA-binding</keyword>
<dbReference type="InterPro" id="IPR036390">
    <property type="entry name" value="WH_DNA-bd_sf"/>
</dbReference>
<dbReference type="InterPro" id="IPR000524">
    <property type="entry name" value="Tscrpt_reg_HTH_GntR"/>
</dbReference>
<dbReference type="Pfam" id="PF07729">
    <property type="entry name" value="FCD"/>
    <property type="match status" value="1"/>
</dbReference>
<keyword evidence="1" id="KW-0805">Transcription regulation</keyword>
<dbReference type="Gene3D" id="1.20.120.530">
    <property type="entry name" value="GntR ligand-binding domain-like"/>
    <property type="match status" value="1"/>
</dbReference>
<keyword evidence="3" id="KW-0804">Transcription</keyword>
<dbReference type="CDD" id="cd07377">
    <property type="entry name" value="WHTH_GntR"/>
    <property type="match status" value="1"/>
</dbReference>
<feature type="compositionally biased region" description="Polar residues" evidence="4">
    <location>
        <begin position="11"/>
        <end position="23"/>
    </location>
</feature>
<dbReference type="InterPro" id="IPR011711">
    <property type="entry name" value="GntR_C"/>
</dbReference>
<dbReference type="EMBL" id="BSNS01000011">
    <property type="protein sequence ID" value="GLQ55399.1"/>
    <property type="molecule type" value="Genomic_DNA"/>
</dbReference>
<protein>
    <submittedName>
        <fullName evidence="6">GntR family transcriptional regulator</fullName>
    </submittedName>
</protein>
<evidence type="ECO:0000256" key="4">
    <source>
        <dbReference type="SAM" id="MobiDB-lite"/>
    </source>
</evidence>
<dbReference type="Gene3D" id="1.10.10.10">
    <property type="entry name" value="Winged helix-like DNA-binding domain superfamily/Winged helix DNA-binding domain"/>
    <property type="match status" value="1"/>
</dbReference>
<dbReference type="PROSITE" id="PS50949">
    <property type="entry name" value="HTH_GNTR"/>
    <property type="match status" value="1"/>
</dbReference>
<dbReference type="Pfam" id="PF00392">
    <property type="entry name" value="GntR"/>
    <property type="match status" value="1"/>
</dbReference>
<sequence>MLPTEKDAGSASMSQVSTSTERANQADVAYGRLKQLILDGTLPAGAQMLEQEAATRLEMSRTPVREAMVRLRQEGMVEIRPRHGMRVLPISASDMAEIYAVLTALEGTAAELVAQRGITPRQLAQLRGAVADMQTALERSDLKAWAAADEQFHLHLVRLSGNSRLIQMVGQLWDQAHRARMLTLQLRPTPSNSVKEHADLVDAIAAGDGPRARKVHEDHRRRAGTMLVDLLDRLGLNQL</sequence>
<keyword evidence="7" id="KW-1185">Reference proteome</keyword>
<proteinExistence type="predicted"/>
<name>A0ABQ5W6B7_9HYPH</name>
<dbReference type="InterPro" id="IPR008920">
    <property type="entry name" value="TF_FadR/GntR_C"/>
</dbReference>
<feature type="domain" description="HTH gntR-type" evidence="5">
    <location>
        <begin position="23"/>
        <end position="90"/>
    </location>
</feature>
<dbReference type="PANTHER" id="PTHR43537">
    <property type="entry name" value="TRANSCRIPTIONAL REGULATOR, GNTR FAMILY"/>
    <property type="match status" value="1"/>
</dbReference>
<evidence type="ECO:0000256" key="2">
    <source>
        <dbReference type="ARBA" id="ARBA00023125"/>
    </source>
</evidence>
<dbReference type="PANTHER" id="PTHR43537:SF5">
    <property type="entry name" value="UXU OPERON TRANSCRIPTIONAL REGULATOR"/>
    <property type="match status" value="1"/>
</dbReference>
<organism evidence="6 7">
    <name type="scientific">Devosia nitrariae</name>
    <dbReference type="NCBI Taxonomy" id="2071872"/>
    <lineage>
        <taxon>Bacteria</taxon>
        <taxon>Pseudomonadati</taxon>
        <taxon>Pseudomonadota</taxon>
        <taxon>Alphaproteobacteria</taxon>
        <taxon>Hyphomicrobiales</taxon>
        <taxon>Devosiaceae</taxon>
        <taxon>Devosia</taxon>
    </lineage>
</organism>
<dbReference type="SMART" id="SM00345">
    <property type="entry name" value="HTH_GNTR"/>
    <property type="match status" value="1"/>
</dbReference>
<comment type="caution">
    <text evidence="6">The sequence shown here is derived from an EMBL/GenBank/DDBJ whole genome shotgun (WGS) entry which is preliminary data.</text>
</comment>
<dbReference type="SUPFAM" id="SSF48008">
    <property type="entry name" value="GntR ligand-binding domain-like"/>
    <property type="match status" value="1"/>
</dbReference>